<accession>A0A5N0TFC0</accession>
<dbReference type="InterPro" id="IPR050438">
    <property type="entry name" value="LMW_PTPase"/>
</dbReference>
<protein>
    <recommendedName>
        <fullName evidence="2">protein-tyrosine-phosphatase</fullName>
        <ecNumber evidence="2">3.1.3.48</ecNumber>
    </recommendedName>
</protein>
<dbReference type="FunFam" id="3.40.50.2300:FF:000113">
    <property type="entry name" value="Low molecular weight protein-tyrosine-phosphatase"/>
    <property type="match status" value="1"/>
</dbReference>
<keyword evidence="8" id="KW-1185">Reference proteome</keyword>
<dbReference type="PRINTS" id="PR00719">
    <property type="entry name" value="LMWPTPASE"/>
</dbReference>
<organism evidence="7 8">
    <name type="scientific">Marinihelvus fidelis</name>
    <dbReference type="NCBI Taxonomy" id="2613842"/>
    <lineage>
        <taxon>Bacteria</taxon>
        <taxon>Pseudomonadati</taxon>
        <taxon>Pseudomonadota</taxon>
        <taxon>Gammaproteobacteria</taxon>
        <taxon>Chromatiales</taxon>
        <taxon>Wenzhouxiangellaceae</taxon>
        <taxon>Marinihelvus</taxon>
    </lineage>
</organism>
<evidence type="ECO:0000256" key="1">
    <source>
        <dbReference type="ARBA" id="ARBA00011063"/>
    </source>
</evidence>
<dbReference type="SMART" id="SM00226">
    <property type="entry name" value="LMWPc"/>
    <property type="match status" value="1"/>
</dbReference>
<sequence>MTSVLFVCMGNVCRSPSAEGYFRHHVEAAGLEDEFDIDSAGTHGYHVGRPPDSRAITACARHGIDISSLSARQVSAADLQQYDHVLAMDTQNLAALRQLAGEHAGRVRLMLDYAPGQDRREVPDPYYGGDEGFELMCGLLDSATRGLLAALRAEGDG</sequence>
<feature type="active site" description="Proton donor" evidence="5">
    <location>
        <position position="124"/>
    </location>
</feature>
<evidence type="ECO:0000256" key="4">
    <source>
        <dbReference type="ARBA" id="ARBA00022912"/>
    </source>
</evidence>
<comment type="caution">
    <text evidence="7">The sequence shown here is derived from an EMBL/GenBank/DDBJ whole genome shotgun (WGS) entry which is preliminary data.</text>
</comment>
<evidence type="ECO:0000256" key="3">
    <source>
        <dbReference type="ARBA" id="ARBA00022801"/>
    </source>
</evidence>
<dbReference type="Pfam" id="PF01451">
    <property type="entry name" value="LMWPc"/>
    <property type="match status" value="1"/>
</dbReference>
<dbReference type="Proteomes" id="UP000325372">
    <property type="component" value="Unassembled WGS sequence"/>
</dbReference>
<evidence type="ECO:0000259" key="6">
    <source>
        <dbReference type="SMART" id="SM00226"/>
    </source>
</evidence>
<dbReference type="RefSeq" id="WP_150863739.1">
    <property type="nucleotide sequence ID" value="NZ_VYXP01000004.1"/>
</dbReference>
<evidence type="ECO:0000313" key="8">
    <source>
        <dbReference type="Proteomes" id="UP000325372"/>
    </source>
</evidence>
<feature type="active site" evidence="5">
    <location>
        <position position="14"/>
    </location>
</feature>
<dbReference type="PANTHER" id="PTHR11717:SF7">
    <property type="entry name" value="LOW MOLECULAR WEIGHT PHOSPHOTYROSINE PROTEIN PHOSPHATASE"/>
    <property type="match status" value="1"/>
</dbReference>
<dbReference type="GO" id="GO:0004725">
    <property type="term" value="F:protein tyrosine phosphatase activity"/>
    <property type="evidence" value="ECO:0007669"/>
    <property type="project" value="UniProtKB-EC"/>
</dbReference>
<comment type="similarity">
    <text evidence="1">Belongs to the low molecular weight phosphotyrosine protein phosphatase family.</text>
</comment>
<feature type="domain" description="Phosphotyrosine protein phosphatase I" evidence="6">
    <location>
        <begin position="2"/>
        <end position="150"/>
    </location>
</feature>
<dbReference type="EMBL" id="VYXP01000004">
    <property type="protein sequence ID" value="KAA9131949.1"/>
    <property type="molecule type" value="Genomic_DNA"/>
</dbReference>
<dbReference type="EC" id="3.1.3.48" evidence="2"/>
<evidence type="ECO:0000256" key="2">
    <source>
        <dbReference type="ARBA" id="ARBA00013064"/>
    </source>
</evidence>
<dbReference type="AlphaFoldDB" id="A0A5N0TFC0"/>
<evidence type="ECO:0000313" key="7">
    <source>
        <dbReference type="EMBL" id="KAA9131949.1"/>
    </source>
</evidence>
<dbReference type="InterPro" id="IPR017867">
    <property type="entry name" value="Tyr_phospatase_low_mol_wt"/>
</dbReference>
<proteinExistence type="inferred from homology"/>
<feature type="active site" description="Nucleophile" evidence="5">
    <location>
        <position position="8"/>
    </location>
</feature>
<dbReference type="SUPFAM" id="SSF52788">
    <property type="entry name" value="Phosphotyrosine protein phosphatases I"/>
    <property type="match status" value="1"/>
</dbReference>
<gene>
    <name evidence="7" type="ORF">F3N42_07185</name>
</gene>
<dbReference type="Gene3D" id="3.40.50.2300">
    <property type="match status" value="1"/>
</dbReference>
<dbReference type="InterPro" id="IPR023485">
    <property type="entry name" value="Ptyr_pPase"/>
</dbReference>
<reference evidence="7 8" key="1">
    <citation type="submission" date="2019-09" db="EMBL/GenBank/DDBJ databases">
        <title>Wenzhouxiangella sp. Genome sequencing and assembly.</title>
        <authorList>
            <person name="Zhang R."/>
        </authorList>
    </citation>
    <scope>NUCLEOTIDE SEQUENCE [LARGE SCALE GENOMIC DNA]</scope>
    <source>
        <strain evidence="7 8">W260</strain>
    </source>
</reference>
<dbReference type="CDD" id="cd16343">
    <property type="entry name" value="LMWPTP"/>
    <property type="match status" value="1"/>
</dbReference>
<keyword evidence="3" id="KW-0378">Hydrolase</keyword>
<dbReference type="InterPro" id="IPR036196">
    <property type="entry name" value="Ptyr_pPase_sf"/>
</dbReference>
<keyword evidence="4" id="KW-0904">Protein phosphatase</keyword>
<dbReference type="PANTHER" id="PTHR11717">
    <property type="entry name" value="LOW MOLECULAR WEIGHT PROTEIN TYROSINE PHOSPHATASE"/>
    <property type="match status" value="1"/>
</dbReference>
<evidence type="ECO:0000256" key="5">
    <source>
        <dbReference type="PIRSR" id="PIRSR617867-1"/>
    </source>
</evidence>
<name>A0A5N0TFC0_9GAMM</name>